<dbReference type="EMBL" id="ABLOKC030000024">
    <property type="protein sequence ID" value="EML1473096.1"/>
    <property type="molecule type" value="Genomic_DNA"/>
</dbReference>
<dbReference type="Gene3D" id="1.10.10.10">
    <property type="entry name" value="Winged helix-like DNA-binding domain superfamily/Winged helix DNA-binding domain"/>
    <property type="match status" value="1"/>
</dbReference>
<organism evidence="5">
    <name type="scientific">Pluralibacter gergoviae</name>
    <name type="common">Enterobacter gergoviae</name>
    <dbReference type="NCBI Taxonomy" id="61647"/>
    <lineage>
        <taxon>Bacteria</taxon>
        <taxon>Pseudomonadati</taxon>
        <taxon>Pseudomonadota</taxon>
        <taxon>Gammaproteobacteria</taxon>
        <taxon>Enterobacterales</taxon>
        <taxon>Enterobacteriaceae</taxon>
        <taxon>Pluralibacter</taxon>
    </lineage>
</organism>
<comment type="caution">
    <text evidence="5">The sequence shown here is derived from an EMBL/GenBank/DDBJ whole genome shotgun (WGS) entry which is preliminary data.</text>
</comment>
<dbReference type="RefSeq" id="WP_053075840.1">
    <property type="nucleotide sequence ID" value="NZ_LDZN01000005.1"/>
</dbReference>
<dbReference type="AlphaFoldDB" id="A0AAI9DP26"/>
<evidence type="ECO:0000256" key="3">
    <source>
        <dbReference type="SAM" id="Phobius"/>
    </source>
</evidence>
<evidence type="ECO:0000259" key="4">
    <source>
        <dbReference type="PROSITE" id="PS51755"/>
    </source>
</evidence>
<keyword evidence="3" id="KW-1133">Transmembrane helix</keyword>
<dbReference type="GO" id="GO:0003677">
    <property type="term" value="F:DNA binding"/>
    <property type="evidence" value="ECO:0007669"/>
    <property type="project" value="UniProtKB-UniRule"/>
</dbReference>
<evidence type="ECO:0000313" key="5">
    <source>
        <dbReference type="EMBL" id="EML1473096.1"/>
    </source>
</evidence>
<evidence type="ECO:0000256" key="2">
    <source>
        <dbReference type="PROSITE-ProRule" id="PRU01091"/>
    </source>
</evidence>
<dbReference type="PROSITE" id="PS51755">
    <property type="entry name" value="OMPR_PHOB"/>
    <property type="match status" value="1"/>
</dbReference>
<keyword evidence="1 2" id="KW-0238">DNA-binding</keyword>
<dbReference type="InterPro" id="IPR016032">
    <property type="entry name" value="Sig_transdc_resp-reg_C-effctor"/>
</dbReference>
<evidence type="ECO:0000256" key="1">
    <source>
        <dbReference type="ARBA" id="ARBA00023125"/>
    </source>
</evidence>
<gene>
    <name evidence="5" type="ORF">QEG54_003886</name>
</gene>
<feature type="transmembrane region" description="Helical" evidence="3">
    <location>
        <begin position="153"/>
        <end position="171"/>
    </location>
</feature>
<sequence>MVYCINRTVIYNPDDGSLTLTDEIHQESAGEISLTPTANRLLQLLIAHQGSVLAREELLEHVWDNYGLKSSNNSLNQYISMLRRNFTDLGVEEMAIVTVPRVGFMFSPELEVTAGPVQLPRPLPQQPAAHDAGVEVAPAPAARRSPAARKNRILLLLLALLTVANLGYAAYRYALPDTPLYEARYLTGEIGGCPAYSFYRSSQSSGQENLRMIAAQMKRAALPCPAGSAIFYRLLETPEQQATQIPFIAVCYPAADGRYAKCHSSYNN</sequence>
<reference evidence="5" key="1">
    <citation type="submission" date="2024-02" db="EMBL/GenBank/DDBJ databases">
        <authorList>
            <consortium name="Clinical and Environmental Microbiology Branch: Whole genome sequencing antimicrobial resistance pathogens in the healthcare setting"/>
        </authorList>
    </citation>
    <scope>NUCLEOTIDE SEQUENCE</scope>
    <source>
        <strain evidence="5">2021DK-00143</strain>
    </source>
</reference>
<dbReference type="SMART" id="SM00862">
    <property type="entry name" value="Trans_reg_C"/>
    <property type="match status" value="1"/>
</dbReference>
<dbReference type="InterPro" id="IPR001867">
    <property type="entry name" value="OmpR/PhoB-type_DNA-bd"/>
</dbReference>
<keyword evidence="3" id="KW-0472">Membrane</keyword>
<dbReference type="GO" id="GO:0000160">
    <property type="term" value="P:phosphorelay signal transduction system"/>
    <property type="evidence" value="ECO:0007669"/>
    <property type="project" value="InterPro"/>
</dbReference>
<name>A0AAI9DP26_PLUGE</name>
<dbReference type="SUPFAM" id="SSF46894">
    <property type="entry name" value="C-terminal effector domain of the bipartite response regulators"/>
    <property type="match status" value="1"/>
</dbReference>
<dbReference type="Pfam" id="PF00486">
    <property type="entry name" value="Trans_reg_C"/>
    <property type="match status" value="1"/>
</dbReference>
<dbReference type="InterPro" id="IPR036388">
    <property type="entry name" value="WH-like_DNA-bd_sf"/>
</dbReference>
<protein>
    <submittedName>
        <fullName evidence="5">Helix-turn-helix domain-containing protein</fullName>
    </submittedName>
</protein>
<dbReference type="CDD" id="cd00383">
    <property type="entry name" value="trans_reg_C"/>
    <property type="match status" value="1"/>
</dbReference>
<proteinExistence type="predicted"/>
<dbReference type="GO" id="GO:0006355">
    <property type="term" value="P:regulation of DNA-templated transcription"/>
    <property type="evidence" value="ECO:0007669"/>
    <property type="project" value="InterPro"/>
</dbReference>
<feature type="domain" description="OmpR/PhoB-type" evidence="4">
    <location>
        <begin position="1"/>
        <end position="108"/>
    </location>
</feature>
<keyword evidence="3" id="KW-0812">Transmembrane</keyword>
<accession>A0AAI9DP26</accession>
<feature type="DNA-binding region" description="OmpR/PhoB-type" evidence="2">
    <location>
        <begin position="1"/>
        <end position="108"/>
    </location>
</feature>